<accession>W7QQP1</accession>
<dbReference type="SUPFAM" id="SSF50156">
    <property type="entry name" value="PDZ domain-like"/>
    <property type="match status" value="2"/>
</dbReference>
<dbReference type="STRING" id="1328313.DS2_04035"/>
<dbReference type="GO" id="GO:0006508">
    <property type="term" value="P:proteolysis"/>
    <property type="evidence" value="ECO:0007669"/>
    <property type="project" value="UniProtKB-KW"/>
</dbReference>
<evidence type="ECO:0000256" key="3">
    <source>
        <dbReference type="ARBA" id="ARBA00007931"/>
    </source>
</evidence>
<dbReference type="InterPro" id="IPR041489">
    <property type="entry name" value="PDZ_6"/>
</dbReference>
<dbReference type="GO" id="GO:0004222">
    <property type="term" value="F:metalloendopeptidase activity"/>
    <property type="evidence" value="ECO:0007669"/>
    <property type="project" value="InterPro"/>
</dbReference>
<dbReference type="Pfam" id="PF17820">
    <property type="entry name" value="PDZ_6"/>
    <property type="match status" value="1"/>
</dbReference>
<keyword evidence="5 11" id="KW-0812">Transmembrane</keyword>
<evidence type="ECO:0000256" key="7">
    <source>
        <dbReference type="ARBA" id="ARBA00022833"/>
    </source>
</evidence>
<evidence type="ECO:0000313" key="14">
    <source>
        <dbReference type="Proteomes" id="UP000019276"/>
    </source>
</evidence>
<dbReference type="InterPro" id="IPR004387">
    <property type="entry name" value="Pept_M50_Zn"/>
</dbReference>
<dbReference type="InterPro" id="IPR001478">
    <property type="entry name" value="PDZ"/>
</dbReference>
<keyword evidence="4 13" id="KW-0645">Protease</keyword>
<name>W7QQP1_9ALTE</name>
<evidence type="ECO:0000256" key="8">
    <source>
        <dbReference type="ARBA" id="ARBA00022989"/>
    </source>
</evidence>
<evidence type="ECO:0000256" key="6">
    <source>
        <dbReference type="ARBA" id="ARBA00022801"/>
    </source>
</evidence>
<feature type="transmembrane region" description="Helical" evidence="11">
    <location>
        <begin position="6"/>
        <end position="26"/>
    </location>
</feature>
<feature type="transmembrane region" description="Helical" evidence="11">
    <location>
        <begin position="47"/>
        <end position="69"/>
    </location>
</feature>
<dbReference type="PATRIC" id="fig|1328313.3.peg.835"/>
<dbReference type="Pfam" id="PF02163">
    <property type="entry name" value="Peptidase_M50"/>
    <property type="match status" value="1"/>
</dbReference>
<dbReference type="AlphaFoldDB" id="W7QQP1"/>
<feature type="transmembrane region" description="Helical" evidence="11">
    <location>
        <begin position="97"/>
        <end position="121"/>
    </location>
</feature>
<dbReference type="CDD" id="cd23081">
    <property type="entry name" value="cpPDZ_EcRseP-like"/>
    <property type="match status" value="1"/>
</dbReference>
<dbReference type="NCBIfam" id="NF008046">
    <property type="entry name" value="PRK10779.1"/>
    <property type="match status" value="1"/>
</dbReference>
<evidence type="ECO:0000256" key="1">
    <source>
        <dbReference type="ARBA" id="ARBA00001947"/>
    </source>
</evidence>
<dbReference type="PANTHER" id="PTHR42837">
    <property type="entry name" value="REGULATOR OF SIGMA-E PROTEASE RSEP"/>
    <property type="match status" value="1"/>
</dbReference>
<keyword evidence="8 11" id="KW-1133">Transmembrane helix</keyword>
<evidence type="ECO:0000259" key="12">
    <source>
        <dbReference type="SMART" id="SM00228"/>
    </source>
</evidence>
<organism evidence="13 14">
    <name type="scientific">Catenovulum agarivorans DS-2</name>
    <dbReference type="NCBI Taxonomy" id="1328313"/>
    <lineage>
        <taxon>Bacteria</taxon>
        <taxon>Pseudomonadati</taxon>
        <taxon>Pseudomonadota</taxon>
        <taxon>Gammaproteobacteria</taxon>
        <taxon>Alteromonadales</taxon>
        <taxon>Alteromonadaceae</taxon>
        <taxon>Catenovulum</taxon>
    </lineage>
</organism>
<feature type="transmembrane region" description="Helical" evidence="11">
    <location>
        <begin position="425"/>
        <end position="443"/>
    </location>
</feature>
<dbReference type="GO" id="GO:0046872">
    <property type="term" value="F:metal ion binding"/>
    <property type="evidence" value="ECO:0007669"/>
    <property type="project" value="UniProtKB-KW"/>
</dbReference>
<proteinExistence type="inferred from homology"/>
<keyword evidence="9 11" id="KW-0482">Metalloprotease</keyword>
<dbReference type="PANTHER" id="PTHR42837:SF2">
    <property type="entry name" value="MEMBRANE METALLOPROTEASE ARASP2, CHLOROPLASTIC-RELATED"/>
    <property type="match status" value="1"/>
</dbReference>
<comment type="caution">
    <text evidence="13">The sequence shown here is derived from an EMBL/GenBank/DDBJ whole genome shotgun (WGS) entry which is preliminary data.</text>
</comment>
<dbReference type="RefSeq" id="WP_035013366.1">
    <property type="nucleotide sequence ID" value="NZ_ARZY01000005.1"/>
</dbReference>
<dbReference type="CDD" id="cd06163">
    <property type="entry name" value="S2P-M50_PDZ_RseP-like"/>
    <property type="match status" value="2"/>
</dbReference>
<keyword evidence="6 11" id="KW-0378">Hydrolase</keyword>
<dbReference type="GO" id="GO:0016020">
    <property type="term" value="C:membrane"/>
    <property type="evidence" value="ECO:0007669"/>
    <property type="project" value="UniProtKB-SubCell"/>
</dbReference>
<dbReference type="Gene3D" id="2.30.42.10">
    <property type="match status" value="2"/>
</dbReference>
<keyword evidence="11" id="KW-0479">Metal-binding</keyword>
<feature type="domain" description="PDZ" evidence="12">
    <location>
        <begin position="210"/>
        <end position="279"/>
    </location>
</feature>
<dbReference type="NCBIfam" id="TIGR00054">
    <property type="entry name" value="RIP metalloprotease RseP"/>
    <property type="match status" value="1"/>
</dbReference>
<dbReference type="OrthoDB" id="9782003at2"/>
<comment type="subcellular location">
    <subcellularLocation>
        <location evidence="2">Membrane</location>
        <topology evidence="2">Multi-pass membrane protein</topology>
    </subcellularLocation>
</comment>
<keyword evidence="10 11" id="KW-0472">Membrane</keyword>
<evidence type="ECO:0000256" key="4">
    <source>
        <dbReference type="ARBA" id="ARBA00022670"/>
    </source>
</evidence>
<keyword evidence="7 11" id="KW-0862">Zinc</keyword>
<evidence type="ECO:0000256" key="2">
    <source>
        <dbReference type="ARBA" id="ARBA00004141"/>
    </source>
</evidence>
<dbReference type="InterPro" id="IPR036034">
    <property type="entry name" value="PDZ_sf"/>
</dbReference>
<evidence type="ECO:0000256" key="9">
    <source>
        <dbReference type="ARBA" id="ARBA00023049"/>
    </source>
</evidence>
<evidence type="ECO:0000256" key="11">
    <source>
        <dbReference type="RuleBase" id="RU362031"/>
    </source>
</evidence>
<evidence type="ECO:0000256" key="5">
    <source>
        <dbReference type="ARBA" id="ARBA00022692"/>
    </source>
</evidence>
<dbReference type="Proteomes" id="UP000019276">
    <property type="component" value="Unassembled WGS sequence"/>
</dbReference>
<dbReference type="EMBL" id="ARZY01000005">
    <property type="protein sequence ID" value="EWH11312.1"/>
    <property type="molecule type" value="Genomic_DNA"/>
</dbReference>
<feature type="domain" description="PDZ" evidence="12">
    <location>
        <begin position="114"/>
        <end position="185"/>
    </location>
</feature>
<comment type="cofactor">
    <cofactor evidence="1 11">
        <name>Zn(2+)</name>
        <dbReference type="ChEBI" id="CHEBI:29105"/>
    </cofactor>
</comment>
<evidence type="ECO:0000313" key="13">
    <source>
        <dbReference type="EMBL" id="EWH11312.1"/>
    </source>
</evidence>
<protein>
    <recommendedName>
        <fullName evidence="11">Zinc metalloprotease</fullName>
        <ecNumber evidence="11">3.4.24.-</ecNumber>
    </recommendedName>
</protein>
<gene>
    <name evidence="13" type="ORF">DS2_04035</name>
</gene>
<sequence length="449" mass="49636">MDFIWNLISFIVAIGVLVTIHEYGHYKVAILSGVYVKRFSIGFGKPLYTWYNQAGTEFVIAAIPLGGYVRMLDSRLDDVNQENQHLAFDNKPVEKRIAIVSAGPLANLFFAVFALWIMYLVGVPEVKPVIGEVIEDTPIATSGVKDNQEIIAINGHKTATWQQVNIELMDAIGDKQLSMSVQSIEQSYARTFTIDLSSWQFDPEKGNLIQSLGIRPFTPKILPTIAHVADDTPASRAGLKVGDQIIAYNQVEPFDWRKLSSLIKQSPNQPLQLVVERDGQIEELSLTIGVRESNGEQAGYLGIAPQLAAWPEHLRFEHSFGVVESFQQAVVKTWRLITVSFSMIEKLLTGDVSYKSLSGPISIAQGAGQSAGLGIVYFLSFLALISVNLGIINLLPLPVLDGGHLVYYLIEFVSGKPVPEKVQEIGFRVGAFIIFMLMSVAILNDLSRW</sequence>
<dbReference type="SMART" id="SM00228">
    <property type="entry name" value="PDZ"/>
    <property type="match status" value="2"/>
</dbReference>
<feature type="transmembrane region" description="Helical" evidence="11">
    <location>
        <begin position="375"/>
        <end position="395"/>
    </location>
</feature>
<keyword evidence="14" id="KW-1185">Reference proteome</keyword>
<comment type="similarity">
    <text evidence="3 11">Belongs to the peptidase M50B family.</text>
</comment>
<dbReference type="eggNOG" id="COG0750">
    <property type="taxonomic scope" value="Bacteria"/>
</dbReference>
<reference evidence="13 14" key="1">
    <citation type="journal article" date="2014" name="Genome Announc.">
        <title>Draft Genome Sequence of the Agar-Degrading Bacterium Catenovulum sp. Strain DS-2, Isolated from Intestines of Haliotis diversicolor.</title>
        <authorList>
            <person name="Shan D."/>
            <person name="Li X."/>
            <person name="Gu Z."/>
            <person name="Wei G."/>
            <person name="Gao Z."/>
            <person name="Shao Z."/>
        </authorList>
    </citation>
    <scope>NUCLEOTIDE SEQUENCE [LARGE SCALE GENOMIC DNA]</scope>
    <source>
        <strain evidence="13 14">DS-2</strain>
    </source>
</reference>
<dbReference type="InterPro" id="IPR008915">
    <property type="entry name" value="Peptidase_M50"/>
</dbReference>
<evidence type="ECO:0000256" key="10">
    <source>
        <dbReference type="ARBA" id="ARBA00023136"/>
    </source>
</evidence>
<dbReference type="EC" id="3.4.24.-" evidence="11"/>